<name>A0A420IS96_9PEZI</name>
<comment type="subcellular location">
    <subcellularLocation>
        <location evidence="1">Secreted</location>
    </subcellularLocation>
</comment>
<comment type="catalytic activity">
    <reaction evidence="8">
        <text>Successive hydrolysis of beta-D-glucose units from the non-reducing ends of (1-&gt;3)-beta-D-glucans, releasing alpha-glucose.</text>
        <dbReference type="EC" id="3.2.1.58"/>
    </reaction>
</comment>
<dbReference type="InterPro" id="IPR017853">
    <property type="entry name" value="GH"/>
</dbReference>
<evidence type="ECO:0000256" key="8">
    <source>
        <dbReference type="ARBA" id="ARBA00036824"/>
    </source>
</evidence>
<dbReference type="GO" id="GO:0071555">
    <property type="term" value="P:cell wall organization"/>
    <property type="evidence" value="ECO:0007669"/>
    <property type="project" value="UniProtKB-KW"/>
</dbReference>
<dbReference type="FunFam" id="3.20.20.80:FF:000033">
    <property type="entry name" value="Glucan 1,3-beta-glucosidase A"/>
    <property type="match status" value="1"/>
</dbReference>
<dbReference type="Pfam" id="PF00150">
    <property type="entry name" value="Cellulase"/>
    <property type="match status" value="1"/>
</dbReference>
<evidence type="ECO:0000256" key="4">
    <source>
        <dbReference type="ARBA" id="ARBA00022729"/>
    </source>
</evidence>
<evidence type="ECO:0000256" key="1">
    <source>
        <dbReference type="ARBA" id="ARBA00004613"/>
    </source>
</evidence>
<feature type="domain" description="Glycoside hydrolase family 5" evidence="11">
    <location>
        <begin position="108"/>
        <end position="343"/>
    </location>
</feature>
<gene>
    <name evidence="12" type="ORF">GcC1_064005</name>
</gene>
<keyword evidence="3" id="KW-0964">Secreted</keyword>
<evidence type="ECO:0000256" key="10">
    <source>
        <dbReference type="RuleBase" id="RU361153"/>
    </source>
</evidence>
<dbReference type="OrthoDB" id="62120at2759"/>
<dbReference type="PANTHER" id="PTHR31297:SF1">
    <property type="entry name" value="GLUCAN 1,3-BETA-GLUCOSIDASE I_II-RELATED"/>
    <property type="match status" value="1"/>
</dbReference>
<comment type="caution">
    <text evidence="12">The sequence shown here is derived from an EMBL/GenBank/DDBJ whole genome shotgun (WGS) entry which is preliminary data.</text>
</comment>
<evidence type="ECO:0000259" key="11">
    <source>
        <dbReference type="Pfam" id="PF00150"/>
    </source>
</evidence>
<keyword evidence="6 10" id="KW-0326">Glycosidase</keyword>
<dbReference type="EC" id="3.2.1.58" evidence="9"/>
<protein>
    <recommendedName>
        <fullName evidence="9">glucan 1,3-beta-glucosidase</fullName>
        <ecNumber evidence="9">3.2.1.58</ecNumber>
    </recommendedName>
</protein>
<reference evidence="12 13" key="1">
    <citation type="journal article" date="2018" name="BMC Genomics">
        <title>Comparative genome analyses reveal sequence features reflecting distinct modes of host-adaptation between dicot and monocot powdery mildew.</title>
        <authorList>
            <person name="Wu Y."/>
            <person name="Ma X."/>
            <person name="Pan Z."/>
            <person name="Kale S.D."/>
            <person name="Song Y."/>
            <person name="King H."/>
            <person name="Zhang Q."/>
            <person name="Presley C."/>
            <person name="Deng X."/>
            <person name="Wei C.I."/>
            <person name="Xiao S."/>
        </authorList>
    </citation>
    <scope>NUCLEOTIDE SEQUENCE [LARGE SCALE GENOMIC DNA]</scope>
    <source>
        <strain evidence="12">UCSC1</strain>
    </source>
</reference>
<keyword evidence="7" id="KW-0961">Cell wall biogenesis/degradation</keyword>
<dbReference type="Gene3D" id="3.20.20.80">
    <property type="entry name" value="Glycosidases"/>
    <property type="match status" value="1"/>
</dbReference>
<dbReference type="GO" id="GO:0004338">
    <property type="term" value="F:glucan exo-1,3-beta-glucosidase activity"/>
    <property type="evidence" value="ECO:0007669"/>
    <property type="project" value="UniProtKB-EC"/>
</dbReference>
<comment type="similarity">
    <text evidence="2 10">Belongs to the glycosyl hydrolase 5 (cellulase A) family.</text>
</comment>
<dbReference type="EMBL" id="MCBR01006415">
    <property type="protein sequence ID" value="RKF77408.1"/>
    <property type="molecule type" value="Genomic_DNA"/>
</dbReference>
<proteinExistence type="inferred from homology"/>
<evidence type="ECO:0000256" key="2">
    <source>
        <dbReference type="ARBA" id="ARBA00005641"/>
    </source>
</evidence>
<dbReference type="InterPro" id="IPR050386">
    <property type="entry name" value="Glycosyl_hydrolase_5"/>
</dbReference>
<evidence type="ECO:0000256" key="3">
    <source>
        <dbReference type="ARBA" id="ARBA00022525"/>
    </source>
</evidence>
<dbReference type="InterPro" id="IPR001547">
    <property type="entry name" value="Glyco_hydro_5"/>
</dbReference>
<evidence type="ECO:0000313" key="13">
    <source>
        <dbReference type="Proteomes" id="UP000285405"/>
    </source>
</evidence>
<evidence type="ECO:0000313" key="12">
    <source>
        <dbReference type="EMBL" id="RKF77408.1"/>
    </source>
</evidence>
<organism evidence="12 13">
    <name type="scientific">Golovinomyces cichoracearum</name>
    <dbReference type="NCBI Taxonomy" id="62708"/>
    <lineage>
        <taxon>Eukaryota</taxon>
        <taxon>Fungi</taxon>
        <taxon>Dikarya</taxon>
        <taxon>Ascomycota</taxon>
        <taxon>Pezizomycotina</taxon>
        <taxon>Leotiomycetes</taxon>
        <taxon>Erysiphales</taxon>
        <taxon>Erysiphaceae</taxon>
        <taxon>Golovinomyces</taxon>
    </lineage>
</organism>
<evidence type="ECO:0000256" key="7">
    <source>
        <dbReference type="ARBA" id="ARBA00023316"/>
    </source>
</evidence>
<dbReference type="PANTHER" id="PTHR31297">
    <property type="entry name" value="GLUCAN ENDO-1,6-BETA-GLUCOSIDASE B"/>
    <property type="match status" value="1"/>
</dbReference>
<keyword evidence="4" id="KW-0732">Signal</keyword>
<accession>A0A420IS96</accession>
<dbReference type="GO" id="GO:0009986">
    <property type="term" value="C:cell surface"/>
    <property type="evidence" value="ECO:0007669"/>
    <property type="project" value="TreeGrafter"/>
</dbReference>
<evidence type="ECO:0000256" key="5">
    <source>
        <dbReference type="ARBA" id="ARBA00022801"/>
    </source>
</evidence>
<dbReference type="AlphaFoldDB" id="A0A420IS96"/>
<keyword evidence="5 10" id="KW-0378">Hydrolase</keyword>
<dbReference type="GO" id="GO:0009251">
    <property type="term" value="P:glucan catabolic process"/>
    <property type="evidence" value="ECO:0007669"/>
    <property type="project" value="TreeGrafter"/>
</dbReference>
<dbReference type="GO" id="GO:0005576">
    <property type="term" value="C:extracellular region"/>
    <property type="evidence" value="ECO:0007669"/>
    <property type="project" value="UniProtKB-SubCell"/>
</dbReference>
<sequence>MITQFVKVVIVTLDSPEVLSYAIPKGVDSYGSLLVLCSRKSFVRYPMARYSLKERRIAFDFNNEKVRGVNIGGWLVLEPFITPSLFQQWANGGGVIDEYSYTATLGKEEASNRLNHHWSTWITQDDFNEIASMGLNHVRIPVGYWALNPRPDDPYVQGQLPYLDKAIGWARSAGLKVILDLHAAPGSQNGFDNSGRAGTIKWQSGDNVPNTLIAIKNMADRYASQSDVVTTIELLNEPANWGNNMDQIKKFYYDGFGNVRTKGDTAVMIHDSFLDPTSWNGFMNQQSGVNNIILDTHIYQIFSQEGASMKPCAHVQTACAAANRIRSTDKWTVVGEWTAAQTDCAKWLNGLGNGARYDGTLPSSSSGYYGSCDKKYEGTVSEMLPVDKTNLQYYVEAQLDAYEAHTGWIFWTWKTESAPEWHFQNLTRAGLIPQPLTARKLPSQCVTSQCFIPGN</sequence>
<evidence type="ECO:0000256" key="6">
    <source>
        <dbReference type="ARBA" id="ARBA00023295"/>
    </source>
</evidence>
<dbReference type="SUPFAM" id="SSF51445">
    <property type="entry name" value="(Trans)glycosidases"/>
    <property type="match status" value="1"/>
</dbReference>
<evidence type="ECO:0000256" key="9">
    <source>
        <dbReference type="ARBA" id="ARBA00038929"/>
    </source>
</evidence>
<dbReference type="Proteomes" id="UP000285405">
    <property type="component" value="Unassembled WGS sequence"/>
</dbReference>